<accession>A0A8J2BVC0</accession>
<reference evidence="7" key="1">
    <citation type="submission" date="2021-02" db="EMBL/GenBank/DDBJ databases">
        <authorList>
            <person name="Cremers G."/>
            <person name="Picone N."/>
        </authorList>
    </citation>
    <scope>NUCLEOTIDE SEQUENCE</scope>
    <source>
        <strain evidence="7">PQ17</strain>
    </source>
</reference>
<dbReference type="PANTHER" id="PTHR30404">
    <property type="entry name" value="N-ACETYLMURAMOYL-L-ALANINE AMIDASE"/>
    <property type="match status" value="1"/>
</dbReference>
<keyword evidence="5" id="KW-1133">Transmembrane helix</keyword>
<organism evidence="7 8">
    <name type="scientific">Candidatus Methylacidithermus pantelleriae</name>
    <dbReference type="NCBI Taxonomy" id="2744239"/>
    <lineage>
        <taxon>Bacteria</taxon>
        <taxon>Pseudomonadati</taxon>
        <taxon>Verrucomicrobiota</taxon>
        <taxon>Methylacidiphilae</taxon>
        <taxon>Methylacidiphilales</taxon>
        <taxon>Methylacidiphilaceae</taxon>
        <taxon>Candidatus Methylacidithermus</taxon>
    </lineage>
</organism>
<feature type="compositionally biased region" description="Polar residues" evidence="4">
    <location>
        <begin position="383"/>
        <end position="394"/>
    </location>
</feature>
<evidence type="ECO:0000259" key="6">
    <source>
        <dbReference type="SMART" id="SM00646"/>
    </source>
</evidence>
<keyword evidence="3 7" id="KW-0378">Hydrolase</keyword>
<dbReference type="InterPro" id="IPR050695">
    <property type="entry name" value="N-acetylmuramoyl_amidase_3"/>
</dbReference>
<evidence type="ECO:0000313" key="8">
    <source>
        <dbReference type="Proteomes" id="UP000663859"/>
    </source>
</evidence>
<dbReference type="InterPro" id="IPR002508">
    <property type="entry name" value="MurNAc-LAA_cat"/>
</dbReference>
<dbReference type="SUPFAM" id="SSF53187">
    <property type="entry name" value="Zn-dependent exopeptidases"/>
    <property type="match status" value="1"/>
</dbReference>
<protein>
    <recommendedName>
        <fullName evidence="2">N-acetylmuramoyl-L-alanine amidase</fullName>
        <ecNumber evidence="2">3.5.1.28</ecNumber>
    </recommendedName>
</protein>
<sequence>MSPVRKLRATGWIVLASATGFCLFALVGLGYARSHHRKGLSHGRFRKAPGQRASYEALEPFCRAKGIRMTQDVATGSLCLSKAGHLFQLRRADRVATFDGVRHWLSYAPKEERGRWFLARADLRELEAELVRGPSSAHIRYHGVVIDPGHGGSNRGARSCLGQWEKVYTLDTALRLARILRQHGIPVVLTRTLDQDVSLSERVRIAGMHPGFVFVSIHFNDAPSRKGCGVETYCLPPAGAPSTYGGGHLIADSSQTHWCVGNRNDPDNLWLAHRIHHEVVRLGAKETGEWDRGVKHARFRVLRDNPLPSVLVEGGFLSNRREARLVDSSSYRQELAQAIARGILAFFRSEEPRRKKLPHLYQAEVRPEKASSRTLAEGHSLRKPTTTGGLSLGD</sequence>
<dbReference type="Gene3D" id="3.40.630.40">
    <property type="entry name" value="Zn-dependent exopeptidases"/>
    <property type="match status" value="1"/>
</dbReference>
<evidence type="ECO:0000256" key="3">
    <source>
        <dbReference type="ARBA" id="ARBA00022801"/>
    </source>
</evidence>
<evidence type="ECO:0000313" key="7">
    <source>
        <dbReference type="EMBL" id="CAF0701994.1"/>
    </source>
</evidence>
<dbReference type="GO" id="GO:0030288">
    <property type="term" value="C:outer membrane-bounded periplasmic space"/>
    <property type="evidence" value="ECO:0007669"/>
    <property type="project" value="TreeGrafter"/>
</dbReference>
<comment type="caution">
    <text evidence="7">The sequence shown here is derived from an EMBL/GenBank/DDBJ whole genome shotgun (WGS) entry which is preliminary data.</text>
</comment>
<dbReference type="EMBL" id="CAJNOB010000040">
    <property type="protein sequence ID" value="CAF0701994.1"/>
    <property type="molecule type" value="Genomic_DNA"/>
</dbReference>
<evidence type="ECO:0000256" key="4">
    <source>
        <dbReference type="SAM" id="MobiDB-lite"/>
    </source>
</evidence>
<dbReference type="GO" id="GO:0009253">
    <property type="term" value="P:peptidoglycan catabolic process"/>
    <property type="evidence" value="ECO:0007669"/>
    <property type="project" value="InterPro"/>
</dbReference>
<dbReference type="PANTHER" id="PTHR30404:SF0">
    <property type="entry name" value="N-ACETYLMURAMOYL-L-ALANINE AMIDASE AMIC"/>
    <property type="match status" value="1"/>
</dbReference>
<feature type="domain" description="MurNAc-LAA" evidence="6">
    <location>
        <begin position="203"/>
        <end position="344"/>
    </location>
</feature>
<dbReference type="GO" id="GO:0008745">
    <property type="term" value="F:N-acetylmuramoyl-L-alanine amidase activity"/>
    <property type="evidence" value="ECO:0007669"/>
    <property type="project" value="UniProtKB-EC"/>
</dbReference>
<dbReference type="Proteomes" id="UP000663859">
    <property type="component" value="Unassembled WGS sequence"/>
</dbReference>
<comment type="catalytic activity">
    <reaction evidence="1">
        <text>Hydrolyzes the link between N-acetylmuramoyl residues and L-amino acid residues in certain cell-wall glycopeptides.</text>
        <dbReference type="EC" id="3.5.1.28"/>
    </reaction>
</comment>
<dbReference type="SMART" id="SM00646">
    <property type="entry name" value="Ami_3"/>
    <property type="match status" value="1"/>
</dbReference>
<feature type="transmembrane region" description="Helical" evidence="5">
    <location>
        <begin position="12"/>
        <end position="32"/>
    </location>
</feature>
<dbReference type="CDD" id="cd02696">
    <property type="entry name" value="MurNAc-LAA"/>
    <property type="match status" value="1"/>
</dbReference>
<evidence type="ECO:0000256" key="5">
    <source>
        <dbReference type="SAM" id="Phobius"/>
    </source>
</evidence>
<keyword evidence="8" id="KW-1185">Reference proteome</keyword>
<dbReference type="AlphaFoldDB" id="A0A8J2BVC0"/>
<gene>
    <name evidence="7" type="ORF">MPNT_450008</name>
</gene>
<evidence type="ECO:0000256" key="2">
    <source>
        <dbReference type="ARBA" id="ARBA00011901"/>
    </source>
</evidence>
<name>A0A8J2BVC0_9BACT</name>
<dbReference type="EC" id="3.5.1.28" evidence="2"/>
<evidence type="ECO:0000256" key="1">
    <source>
        <dbReference type="ARBA" id="ARBA00001561"/>
    </source>
</evidence>
<dbReference type="Pfam" id="PF01520">
    <property type="entry name" value="Amidase_3"/>
    <property type="match status" value="1"/>
</dbReference>
<feature type="region of interest" description="Disordered" evidence="4">
    <location>
        <begin position="364"/>
        <end position="394"/>
    </location>
</feature>
<keyword evidence="5" id="KW-0812">Transmembrane</keyword>
<proteinExistence type="predicted"/>
<keyword evidence="5" id="KW-0472">Membrane</keyword>